<keyword evidence="1" id="KW-1133">Transmembrane helix</keyword>
<keyword evidence="3" id="KW-0378">Hydrolase</keyword>
<keyword evidence="3" id="KW-0645">Protease</keyword>
<dbReference type="GO" id="GO:0016020">
    <property type="term" value="C:membrane"/>
    <property type="evidence" value="ECO:0007669"/>
    <property type="project" value="InterPro"/>
</dbReference>
<feature type="transmembrane region" description="Helical" evidence="1">
    <location>
        <begin position="6"/>
        <end position="24"/>
    </location>
</feature>
<dbReference type="GO" id="GO:0006508">
    <property type="term" value="P:proteolysis"/>
    <property type="evidence" value="ECO:0007669"/>
    <property type="project" value="UniProtKB-KW"/>
</dbReference>
<dbReference type="InterPro" id="IPR036013">
    <property type="entry name" value="Band_7/SPFH_dom_sf"/>
</dbReference>
<keyword evidence="1" id="KW-0472">Membrane</keyword>
<dbReference type="Gene3D" id="3.30.479.30">
    <property type="entry name" value="Band 7 domain"/>
    <property type="match status" value="1"/>
</dbReference>
<feature type="domain" description="Band 7" evidence="2">
    <location>
        <begin position="30"/>
        <end position="189"/>
    </location>
</feature>
<dbReference type="PANTHER" id="PTHR43327">
    <property type="entry name" value="STOMATIN-LIKE PROTEIN 2, MITOCHONDRIAL"/>
    <property type="match status" value="1"/>
</dbReference>
<dbReference type="SMART" id="SM00244">
    <property type="entry name" value="PHB"/>
    <property type="match status" value="1"/>
</dbReference>
<dbReference type="GO" id="GO:0008233">
    <property type="term" value="F:peptidase activity"/>
    <property type="evidence" value="ECO:0007669"/>
    <property type="project" value="UniProtKB-KW"/>
</dbReference>
<dbReference type="SUPFAM" id="SSF117892">
    <property type="entry name" value="Band 7/SPFH domain"/>
    <property type="match status" value="1"/>
</dbReference>
<organism evidence="3">
    <name type="scientific">hydrothermal vent metagenome</name>
    <dbReference type="NCBI Taxonomy" id="652676"/>
    <lineage>
        <taxon>unclassified sequences</taxon>
        <taxon>metagenomes</taxon>
        <taxon>ecological metagenomes</taxon>
    </lineage>
</organism>
<dbReference type="PRINTS" id="PR00721">
    <property type="entry name" value="STOMATIN"/>
</dbReference>
<dbReference type="PANTHER" id="PTHR43327:SF10">
    <property type="entry name" value="STOMATIN-LIKE PROTEIN 2, MITOCHONDRIAL"/>
    <property type="match status" value="1"/>
</dbReference>
<proteinExistence type="predicted"/>
<gene>
    <name evidence="3" type="ORF">MNB_SV-14-8</name>
</gene>
<dbReference type="EMBL" id="FPHN01000262">
    <property type="protein sequence ID" value="SFV68997.1"/>
    <property type="molecule type" value="Genomic_DNA"/>
</dbReference>
<accession>A0A1W1CTH1</accession>
<evidence type="ECO:0000313" key="3">
    <source>
        <dbReference type="EMBL" id="SFV68997.1"/>
    </source>
</evidence>
<evidence type="ECO:0000259" key="2">
    <source>
        <dbReference type="SMART" id="SM00244"/>
    </source>
</evidence>
<reference evidence="3" key="1">
    <citation type="submission" date="2016-10" db="EMBL/GenBank/DDBJ databases">
        <authorList>
            <person name="de Groot N.N."/>
        </authorList>
    </citation>
    <scope>NUCLEOTIDE SEQUENCE</scope>
</reference>
<dbReference type="InterPro" id="IPR001972">
    <property type="entry name" value="Stomatin_HflK_fam"/>
</dbReference>
<dbReference type="Pfam" id="PF01145">
    <property type="entry name" value="Band_7"/>
    <property type="match status" value="1"/>
</dbReference>
<evidence type="ECO:0000256" key="1">
    <source>
        <dbReference type="SAM" id="Phobius"/>
    </source>
</evidence>
<dbReference type="AlphaFoldDB" id="A0A1W1CTH1"/>
<name>A0A1W1CTH1_9ZZZZ</name>
<protein>
    <submittedName>
        <fullName evidence="3">Putative stomatin/prohibitin-family membrane protease subunit YbbK</fullName>
    </submittedName>
</protein>
<dbReference type="InterPro" id="IPR050710">
    <property type="entry name" value="Band7/mec-2_domain"/>
</dbReference>
<dbReference type="InterPro" id="IPR001107">
    <property type="entry name" value="Band_7"/>
</dbReference>
<keyword evidence="1" id="KW-0812">Transmembrane</keyword>
<sequence length="296" mass="33537">MDSTFWMIAIFAIISILVVLHYTVGFQGLLPVMIVDSQKALVLDNRLGADRVITEGINRYMPFGIEVVVGEVSLKEQPIDPPDQTIVTKDNIELNVDMIATIKIFDPTKAVMDVEDYKASVQSLLMSSTLNQLGQMNLADIQKQQDALSKKIRDHMKEDCKRWGIDVILVKFESITPPPSIREAMQKEIVAEKEKRAAILKAQGDHEVHEIHADGERILIEQRAAATHKVIKDLKELMPNISDEKIMQFLTKTAYIDSMRELSSSKNSKFVLYPTETDRPMEKVMNAEYMSRSTTN</sequence>